<dbReference type="STRING" id="945713.IALB_1237"/>
<dbReference type="OrthoDB" id="9800801at2"/>
<evidence type="ECO:0000313" key="2">
    <source>
        <dbReference type="EMBL" id="AFH48948.1"/>
    </source>
</evidence>
<dbReference type="Proteomes" id="UP000007394">
    <property type="component" value="Chromosome"/>
</dbReference>
<reference evidence="2 3" key="1">
    <citation type="journal article" date="2012" name="Front. Microbiol.">
        <title>Complete genome of Ignavibacterium album, a metabolically versatile, flagellated, facultative anaerobe from the phylum Chlorobi.</title>
        <authorList>
            <person name="Liu Z."/>
            <person name="Frigaard N.-U."/>
            <person name="Vogl K."/>
            <person name="Iino T."/>
            <person name="Ohkuma M."/>
            <person name="Overmann J."/>
            <person name="Bryant D.A."/>
        </authorList>
    </citation>
    <scope>NUCLEOTIDE SEQUENCE [LARGE SCALE GENOMIC DNA]</scope>
    <source>
        <strain evidence="3">DSM 19864 / JCM 16511 / NBRC 101810 / Mat9-16</strain>
    </source>
</reference>
<dbReference type="KEGG" id="ial:IALB_1237"/>
<dbReference type="Gene3D" id="3.40.50.150">
    <property type="entry name" value="Vaccinia Virus protein VP39"/>
    <property type="match status" value="1"/>
</dbReference>
<dbReference type="SUPFAM" id="SSF53335">
    <property type="entry name" value="S-adenosyl-L-methionine-dependent methyltransferases"/>
    <property type="match status" value="1"/>
</dbReference>
<dbReference type="InterPro" id="IPR002052">
    <property type="entry name" value="DNA_methylase_N6_adenine_CS"/>
</dbReference>
<proteinExistence type="predicted"/>
<dbReference type="eggNOG" id="COG1743">
    <property type="taxonomic scope" value="Bacteria"/>
</dbReference>
<dbReference type="PATRIC" id="fig|945713.3.peg.1233"/>
<keyword evidence="2" id="KW-0489">Methyltransferase</keyword>
<dbReference type="InterPro" id="IPR009537">
    <property type="entry name" value="DUF1156"/>
</dbReference>
<protein>
    <submittedName>
        <fullName evidence="2">Adenine-specific DNA methylase</fullName>
    </submittedName>
</protein>
<keyword evidence="3" id="KW-1185">Reference proteome</keyword>
<feature type="domain" description="DUF1156" evidence="1">
    <location>
        <begin position="11"/>
        <end position="70"/>
    </location>
</feature>
<dbReference type="REBASE" id="46805">
    <property type="entry name" value="M.Ial16511ORF1237P"/>
</dbReference>
<dbReference type="GO" id="GO:0003676">
    <property type="term" value="F:nucleic acid binding"/>
    <property type="evidence" value="ECO:0007669"/>
    <property type="project" value="InterPro"/>
</dbReference>
<dbReference type="HOGENOM" id="CLU_007795_2_0_10"/>
<organism evidence="2 3">
    <name type="scientific">Ignavibacterium album (strain DSM 19864 / JCM 16511 / NBRC 101810 / Mat9-16)</name>
    <dbReference type="NCBI Taxonomy" id="945713"/>
    <lineage>
        <taxon>Bacteria</taxon>
        <taxon>Pseudomonadati</taxon>
        <taxon>Ignavibacteriota</taxon>
        <taxon>Ignavibacteria</taxon>
        <taxon>Ignavibacteriales</taxon>
        <taxon>Ignavibacteriaceae</taxon>
        <taxon>Ignavibacterium</taxon>
    </lineage>
</organism>
<keyword evidence="2" id="KW-0808">Transferase</keyword>
<dbReference type="EMBL" id="CP003418">
    <property type="protein sequence ID" value="AFH48948.1"/>
    <property type="molecule type" value="Genomic_DNA"/>
</dbReference>
<dbReference type="Pfam" id="PF06634">
    <property type="entry name" value="DUF1156"/>
    <property type="match status" value="1"/>
</dbReference>
<dbReference type="GO" id="GO:0008168">
    <property type="term" value="F:methyltransferase activity"/>
    <property type="evidence" value="ECO:0007669"/>
    <property type="project" value="UniProtKB-KW"/>
</dbReference>
<dbReference type="PROSITE" id="PS00092">
    <property type="entry name" value="N6_MTASE"/>
    <property type="match status" value="1"/>
</dbReference>
<name>I0AIZ1_IGNAJ</name>
<dbReference type="RefSeq" id="WP_014560103.1">
    <property type="nucleotide sequence ID" value="NC_017464.1"/>
</dbReference>
<sequence>MNDKRFIEEIFPVKEVSVISAKEKNIRHGHISTLHIWWARRPLASSRATNYAALIPAPKNPKEAEEKKKFIIEFSKWENSLNKDFIERARKEILEANGGVPPKVLDPFGGGGSIPLEALRLGCETYSNDYNPVAVLIQKCTLEYPQKYGNADASKLRGKFNPQKDKDVTLSLDLNEDNKKDKNPLLTDVKYWGNWVLQEAKKEIGKFYPAEKDGSIPVGFIWARTINCQNPACGAEIPLMRQFWLAKKNNKKVSLFPYVKNKKVEFGIVGDGYKPMPGDFDPEDGTIARANAKCLVCGAVVDDKTTRKLFQQGKSGQRMIAVVLHKAGTSGKTYRIATEDDIKIFEEAEKYLDTKRKKLMDEWGIDPVPDENLPGKGTLGISPYFTFPNTWGDLFNSRQKLALIIFTEKVRLAYEKMIEIGYDFNYAKSVITYFTFVIDRLADYNSKLCVWHNSKELIAHTFGRQAIAMVWDFIEVNPFSNSSGNWGESFEYLLRIIENSLKFSGNDLQVNIDYEKVYILQESATNLSYSDNYFDAVFTDPPYYDNVPYSYLSDFFYVWLKRSVGHLYPDLFSTPLTPKTQEIVAYSHGEGGFEAGKKFFEDNLKKSFKEIHRVLKPNGISVIVYAHKSTSGWETLINSLLDSGLVVTAAWPINTEMESRLRAKESAALASSIYLVTRKIEREQTAFYNNVKEEIKNYLITRLDRLWDEGISGADFFISAIGSAIEVFGKYEKVMDYEGNIIRADKLLEDVRIIVTDYAVKKILHNGFATRISDLTRFYVLCRWEFKTAKIPFDEANKLARSCHLELADFFTKKTFIKKEKELINILGPQDREIEDLENSNELIDILHYAVKLWEKGKRKEMQKLLKDTGFAKNDSFYRVAQAIAETLPDTKEKRLLEGFLNLRDKIIEGSFDDQKNLFE</sequence>
<gene>
    <name evidence="2" type="ordered locus">IALB_1237</name>
</gene>
<evidence type="ECO:0000259" key="1">
    <source>
        <dbReference type="Pfam" id="PF06634"/>
    </source>
</evidence>
<accession>I0AIZ1</accession>
<dbReference type="GO" id="GO:0032259">
    <property type="term" value="P:methylation"/>
    <property type="evidence" value="ECO:0007669"/>
    <property type="project" value="UniProtKB-KW"/>
</dbReference>
<evidence type="ECO:0000313" key="3">
    <source>
        <dbReference type="Proteomes" id="UP000007394"/>
    </source>
</evidence>
<dbReference type="InterPro" id="IPR029063">
    <property type="entry name" value="SAM-dependent_MTases_sf"/>
</dbReference>
<dbReference type="AlphaFoldDB" id="I0AIZ1"/>